<dbReference type="AlphaFoldDB" id="A0A183J1G0"/>
<keyword evidence="2" id="KW-1185">Reference proteome</keyword>
<evidence type="ECO:0000313" key="1">
    <source>
        <dbReference type="EMBL" id="VDP25176.1"/>
    </source>
</evidence>
<evidence type="ECO:0000313" key="2">
    <source>
        <dbReference type="Proteomes" id="UP000270296"/>
    </source>
</evidence>
<organism evidence="3">
    <name type="scientific">Soboliphyme baturini</name>
    <dbReference type="NCBI Taxonomy" id="241478"/>
    <lineage>
        <taxon>Eukaryota</taxon>
        <taxon>Metazoa</taxon>
        <taxon>Ecdysozoa</taxon>
        <taxon>Nematoda</taxon>
        <taxon>Enoplea</taxon>
        <taxon>Dorylaimia</taxon>
        <taxon>Dioctophymatida</taxon>
        <taxon>Dioctophymatoidea</taxon>
        <taxon>Soboliphymatidae</taxon>
        <taxon>Soboliphyme</taxon>
    </lineage>
</organism>
<dbReference type="WBParaSite" id="SBAD_0001005701-mRNA-1">
    <property type="protein sequence ID" value="SBAD_0001005701-mRNA-1"/>
    <property type="gene ID" value="SBAD_0001005701"/>
</dbReference>
<sequence length="66" mass="7393">MSMAEKVALLVRSSCKDRLSTRPPAPELATDNRLIGFFIFAVPVYKAKPVVVELIAFCPIIIQRFN</sequence>
<reference evidence="3" key="1">
    <citation type="submission" date="2016-06" db="UniProtKB">
        <authorList>
            <consortium name="WormBaseParasite"/>
        </authorList>
    </citation>
    <scope>IDENTIFICATION</scope>
</reference>
<dbReference type="Proteomes" id="UP000270296">
    <property type="component" value="Unassembled WGS sequence"/>
</dbReference>
<reference evidence="1 2" key="2">
    <citation type="submission" date="2018-11" db="EMBL/GenBank/DDBJ databases">
        <authorList>
            <consortium name="Pathogen Informatics"/>
        </authorList>
    </citation>
    <scope>NUCLEOTIDE SEQUENCE [LARGE SCALE GENOMIC DNA]</scope>
</reference>
<gene>
    <name evidence="1" type="ORF">SBAD_LOCUS9708</name>
</gene>
<accession>A0A183J1G0</accession>
<name>A0A183J1G0_9BILA</name>
<proteinExistence type="predicted"/>
<dbReference type="EMBL" id="UZAM01013060">
    <property type="protein sequence ID" value="VDP25176.1"/>
    <property type="molecule type" value="Genomic_DNA"/>
</dbReference>
<protein>
    <submittedName>
        <fullName evidence="1 3">Uncharacterized protein</fullName>
    </submittedName>
</protein>
<evidence type="ECO:0000313" key="3">
    <source>
        <dbReference type="WBParaSite" id="SBAD_0001005701-mRNA-1"/>
    </source>
</evidence>